<evidence type="ECO:0000313" key="5">
    <source>
        <dbReference type="Proteomes" id="UP000016566"/>
    </source>
</evidence>
<keyword evidence="3" id="KW-0732">Signal</keyword>
<dbReference type="InterPro" id="IPR019734">
    <property type="entry name" value="TPR_rpt"/>
</dbReference>
<accession>U3ALW1</accession>
<dbReference type="AlphaFoldDB" id="U3ALW1"/>
<evidence type="ECO:0000256" key="1">
    <source>
        <dbReference type="ARBA" id="ARBA00022737"/>
    </source>
</evidence>
<sequence>MIRATAMVLGLILAAPAWGRDCPPPPDHAGEISALLDRLARAGDPVQAQRLMNALWALWFDAPDARAQDLLDRAMERRAAGQGDEALALLDQLVEECPDYAEGWNQRAFIHYLQGAHAAALAGLDATLAREPSHVGALAGRALALMALGRDAEARRALDAALARNPWLPERGLIEAPGTDI</sequence>
<keyword evidence="5" id="KW-1185">Reference proteome</keyword>
<keyword evidence="2" id="KW-0802">TPR repeat</keyword>
<feature type="chain" id="PRO_5004638083" evidence="3">
    <location>
        <begin position="20"/>
        <end position="181"/>
    </location>
</feature>
<reference evidence="4" key="1">
    <citation type="journal article" date="2013" name="Genome Announc.">
        <title>Draft Genome Sequence of Loktanella cinnabarina LL-001T, Isolated from Deep-Sea Floor Sediment.</title>
        <authorList>
            <person name="Nishi S."/>
            <person name="Tsubouchi T."/>
            <person name="Takaki Y."/>
            <person name="Koyanagi R."/>
            <person name="Satoh N."/>
            <person name="Maruyama T."/>
            <person name="Hatada Y."/>
        </authorList>
    </citation>
    <scope>NUCLEOTIDE SEQUENCE [LARGE SCALE GENOMIC DNA]</scope>
    <source>
        <strain evidence="4">LL-001</strain>
    </source>
</reference>
<dbReference type="SUPFAM" id="SSF48452">
    <property type="entry name" value="TPR-like"/>
    <property type="match status" value="1"/>
</dbReference>
<evidence type="ECO:0000256" key="3">
    <source>
        <dbReference type="SAM" id="SignalP"/>
    </source>
</evidence>
<gene>
    <name evidence="4" type="ORF">MBELCI_1785</name>
</gene>
<dbReference type="InterPro" id="IPR011990">
    <property type="entry name" value="TPR-like_helical_dom_sf"/>
</dbReference>
<dbReference type="Pfam" id="PF13428">
    <property type="entry name" value="TPR_14"/>
    <property type="match status" value="1"/>
</dbReference>
<organism evidence="4 5">
    <name type="scientific">Limimaricola cinnabarinus LL-001</name>
    <dbReference type="NCBI Taxonomy" id="1337093"/>
    <lineage>
        <taxon>Bacteria</taxon>
        <taxon>Pseudomonadati</taxon>
        <taxon>Pseudomonadota</taxon>
        <taxon>Alphaproteobacteria</taxon>
        <taxon>Rhodobacterales</taxon>
        <taxon>Paracoccaceae</taxon>
        <taxon>Limimaricola</taxon>
    </lineage>
</organism>
<dbReference type="SMART" id="SM00028">
    <property type="entry name" value="TPR"/>
    <property type="match status" value="3"/>
</dbReference>
<dbReference type="EMBL" id="BATB01000020">
    <property type="protein sequence ID" value="GAD55733.1"/>
    <property type="molecule type" value="Genomic_DNA"/>
</dbReference>
<proteinExistence type="predicted"/>
<keyword evidence="1" id="KW-0677">Repeat</keyword>
<evidence type="ECO:0000256" key="2">
    <source>
        <dbReference type="ARBA" id="ARBA00022803"/>
    </source>
</evidence>
<dbReference type="Proteomes" id="UP000016566">
    <property type="component" value="Unassembled WGS sequence"/>
</dbReference>
<dbReference type="OrthoDB" id="9815010at2"/>
<dbReference type="PANTHER" id="PTHR44858:SF1">
    <property type="entry name" value="UDP-N-ACETYLGLUCOSAMINE--PEPTIDE N-ACETYLGLUCOSAMINYLTRANSFERASE SPINDLY-RELATED"/>
    <property type="match status" value="1"/>
</dbReference>
<dbReference type="Gene3D" id="1.25.40.10">
    <property type="entry name" value="Tetratricopeptide repeat domain"/>
    <property type="match status" value="1"/>
</dbReference>
<dbReference type="STRING" id="1337093.MBELCI_1785"/>
<comment type="caution">
    <text evidence="4">The sequence shown here is derived from an EMBL/GenBank/DDBJ whole genome shotgun (WGS) entry which is preliminary data.</text>
</comment>
<dbReference type="PANTHER" id="PTHR44858">
    <property type="entry name" value="TETRATRICOPEPTIDE REPEAT PROTEIN 6"/>
    <property type="match status" value="1"/>
</dbReference>
<evidence type="ECO:0000313" key="4">
    <source>
        <dbReference type="EMBL" id="GAD55733.1"/>
    </source>
</evidence>
<feature type="signal peptide" evidence="3">
    <location>
        <begin position="1"/>
        <end position="19"/>
    </location>
</feature>
<protein>
    <submittedName>
        <fullName evidence="4">TPR domain protein</fullName>
    </submittedName>
</protein>
<name>U3ALW1_9RHOB</name>
<dbReference type="InterPro" id="IPR050498">
    <property type="entry name" value="Ycf3"/>
</dbReference>
<dbReference type="RefSeq" id="WP_021693835.1">
    <property type="nucleotide sequence ID" value="NZ_BATB01000020.1"/>
</dbReference>
<dbReference type="eggNOG" id="COG0457">
    <property type="taxonomic scope" value="Bacteria"/>
</dbReference>